<accession>A0A657LXI9</accession>
<dbReference type="Proteomes" id="UP000182661">
    <property type="component" value="Unassembled WGS sequence"/>
</dbReference>
<organism evidence="1 2">
    <name type="scientific">Pararhizobium antarcticum</name>
    <dbReference type="NCBI Taxonomy" id="1798805"/>
    <lineage>
        <taxon>Bacteria</taxon>
        <taxon>Pseudomonadati</taxon>
        <taxon>Pseudomonadota</taxon>
        <taxon>Alphaproteobacteria</taxon>
        <taxon>Hyphomicrobiales</taxon>
        <taxon>Rhizobiaceae</taxon>
        <taxon>Rhizobium/Agrobacterium group</taxon>
        <taxon>Pararhizobium</taxon>
    </lineage>
</organism>
<protein>
    <submittedName>
        <fullName evidence="1">Uncharacterized protein</fullName>
    </submittedName>
</protein>
<dbReference type="EMBL" id="LSRP01000057">
    <property type="protein sequence ID" value="OJF99783.1"/>
    <property type="molecule type" value="Genomic_DNA"/>
</dbReference>
<reference evidence="1 2" key="1">
    <citation type="submission" date="2016-02" db="EMBL/GenBank/DDBJ databases">
        <title>Genome sequencing of a beta-galactosidase producing bacteria Rhizobium sp. 59.</title>
        <authorList>
            <person name="Wang D."/>
            <person name="Kot W."/>
            <person name="Qin Y."/>
            <person name="Hansen L."/>
            <person name="Naqvi K."/>
            <person name="Rensing C."/>
        </authorList>
    </citation>
    <scope>NUCLEOTIDE SEQUENCE [LARGE SCALE GENOMIC DNA]</scope>
    <source>
        <strain evidence="1 2">59</strain>
    </source>
</reference>
<evidence type="ECO:0000313" key="1">
    <source>
        <dbReference type="EMBL" id="OJF99783.1"/>
    </source>
</evidence>
<proteinExistence type="predicted"/>
<sequence>MFLGYPAMPVTWPILLVFEKTDICPLMESKFGCFEQKIVVLQDHKRLPARFFACVCGALSSRRR</sequence>
<dbReference type="AlphaFoldDB" id="A0A657LXI9"/>
<gene>
    <name evidence="1" type="ORF">AX760_12065</name>
</gene>
<keyword evidence="2" id="KW-1185">Reference proteome</keyword>
<evidence type="ECO:0000313" key="2">
    <source>
        <dbReference type="Proteomes" id="UP000182661"/>
    </source>
</evidence>
<name>A0A657LXI9_9HYPH</name>
<comment type="caution">
    <text evidence="1">The sequence shown here is derived from an EMBL/GenBank/DDBJ whole genome shotgun (WGS) entry which is preliminary data.</text>
</comment>